<dbReference type="Gene3D" id="1.10.150.240">
    <property type="entry name" value="Putative phosphatase, domain 2"/>
    <property type="match status" value="1"/>
</dbReference>
<dbReference type="GO" id="GO:0005829">
    <property type="term" value="C:cytosol"/>
    <property type="evidence" value="ECO:0007669"/>
    <property type="project" value="TreeGrafter"/>
</dbReference>
<dbReference type="RefSeq" id="WP_370595829.1">
    <property type="nucleotide sequence ID" value="NZ_JALBUR010000008.1"/>
</dbReference>
<dbReference type="EMBL" id="JALBUR010000008">
    <property type="protein sequence ID" value="MDX8419387.1"/>
    <property type="molecule type" value="Genomic_DNA"/>
</dbReference>
<dbReference type="InterPro" id="IPR023214">
    <property type="entry name" value="HAD_sf"/>
</dbReference>
<evidence type="ECO:0000313" key="3">
    <source>
        <dbReference type="Proteomes" id="UP001286174"/>
    </source>
</evidence>
<name>A0AB35U6D4_9FIRM</name>
<dbReference type="Pfam" id="PF13419">
    <property type="entry name" value="HAD_2"/>
    <property type="match status" value="1"/>
</dbReference>
<dbReference type="InterPro" id="IPR023198">
    <property type="entry name" value="PGP-like_dom2"/>
</dbReference>
<dbReference type="PANTHER" id="PTHR43434:SF1">
    <property type="entry name" value="PHOSPHOGLYCOLATE PHOSPHATASE"/>
    <property type="match status" value="1"/>
</dbReference>
<comment type="caution">
    <text evidence="2">The sequence shown here is derived from an EMBL/GenBank/DDBJ whole genome shotgun (WGS) entry which is preliminary data.</text>
</comment>
<keyword evidence="3" id="KW-1185">Reference proteome</keyword>
<feature type="compositionally biased region" description="Basic and acidic residues" evidence="1">
    <location>
        <begin position="275"/>
        <end position="285"/>
    </location>
</feature>
<protein>
    <submittedName>
        <fullName evidence="2">HAD family hydrolase</fullName>
    </submittedName>
</protein>
<evidence type="ECO:0000256" key="1">
    <source>
        <dbReference type="SAM" id="MobiDB-lite"/>
    </source>
</evidence>
<evidence type="ECO:0000313" key="2">
    <source>
        <dbReference type="EMBL" id="MDX8419387.1"/>
    </source>
</evidence>
<reference evidence="2 3" key="1">
    <citation type="submission" date="2022-03" db="EMBL/GenBank/DDBJ databases">
        <title>Novel taxa within the pig intestine.</title>
        <authorList>
            <person name="Wylensek D."/>
            <person name="Bishof K."/>
            <person name="Afrizal A."/>
            <person name="Clavel T."/>
        </authorList>
    </citation>
    <scope>NUCLEOTIDE SEQUENCE [LARGE SCALE GENOMIC DNA]</scope>
    <source>
        <strain evidence="2 3">CLA-KB-P133</strain>
    </source>
</reference>
<dbReference type="Proteomes" id="UP001286174">
    <property type="component" value="Unassembled WGS sequence"/>
</dbReference>
<accession>A0AB35U6D4</accession>
<dbReference type="SUPFAM" id="SSF56784">
    <property type="entry name" value="HAD-like"/>
    <property type="match status" value="1"/>
</dbReference>
<dbReference type="AlphaFoldDB" id="A0AB35U6D4"/>
<dbReference type="PANTHER" id="PTHR43434">
    <property type="entry name" value="PHOSPHOGLYCOLATE PHOSPHATASE"/>
    <property type="match status" value="1"/>
</dbReference>
<dbReference type="GO" id="GO:0008967">
    <property type="term" value="F:phosphoglycolate phosphatase activity"/>
    <property type="evidence" value="ECO:0007669"/>
    <property type="project" value="TreeGrafter"/>
</dbReference>
<keyword evidence="2" id="KW-0378">Hydrolase</keyword>
<gene>
    <name evidence="2" type="ORF">MOZ60_04675</name>
</gene>
<dbReference type="InterPro" id="IPR050155">
    <property type="entry name" value="HAD-like_hydrolase_sf"/>
</dbReference>
<feature type="region of interest" description="Disordered" evidence="1">
    <location>
        <begin position="242"/>
        <end position="292"/>
    </location>
</feature>
<proteinExistence type="predicted"/>
<dbReference type="InterPro" id="IPR036412">
    <property type="entry name" value="HAD-like_sf"/>
</dbReference>
<dbReference type="Gene3D" id="3.40.50.1000">
    <property type="entry name" value="HAD superfamily/HAD-like"/>
    <property type="match status" value="1"/>
</dbReference>
<feature type="compositionally biased region" description="Basic and acidic residues" evidence="1">
    <location>
        <begin position="252"/>
        <end position="266"/>
    </location>
</feature>
<organism evidence="2 3">
    <name type="scientific">Grylomicrobium aquisgranensis</name>
    <dbReference type="NCBI Taxonomy" id="2926318"/>
    <lineage>
        <taxon>Bacteria</taxon>
        <taxon>Bacillati</taxon>
        <taxon>Bacillota</taxon>
        <taxon>Erysipelotrichia</taxon>
        <taxon>Erysipelotrichales</taxon>
        <taxon>Erysipelotrichaceae</taxon>
        <taxon>Grylomicrobium</taxon>
    </lineage>
</organism>
<dbReference type="GO" id="GO:0006281">
    <property type="term" value="P:DNA repair"/>
    <property type="evidence" value="ECO:0007669"/>
    <property type="project" value="TreeGrafter"/>
</dbReference>
<dbReference type="InterPro" id="IPR041492">
    <property type="entry name" value="HAD_2"/>
</dbReference>
<sequence>MSNHNDAKKDKKLKKAERNAKKPAILFSFDGAVMDTEPAILATYRHVFAVHGKDILTPDNQEEIQRAPIMDVMKKYLPEEDPRRCAAEYDSYEQNHLIDLIQPMHGVRDFLIWLKKNNYKVGIVSARERSSVVELLRHTDLVTMFDVIIGSAGNLEDRADSILTACKLMDADTCIFITDSSHNIRAASSAGCFTIGIVSTGSRTLPMKESGADFLTKDFKEIKKLLEGEPLWLAYQVIQPEEKGKKKGRKADKKEDKPAEKKEKAEKQKKKTKNVKKEKAENKEIVEEEDEK</sequence>